<dbReference type="AlphaFoldDB" id="A0A2U8I5J4"/>
<dbReference type="KEGG" id="fsm:CCS41_08010"/>
<evidence type="ECO:0000313" key="1">
    <source>
        <dbReference type="EMBL" id="AWK14433.1"/>
    </source>
</evidence>
<sequence length="168" mass="18531">MLGNIDYIELLSSSNEKIIQTIGEKIKGSGMVALRGHGIARTDSAYTTHHVVVITDIFICHGRKIALMIDTDDTVENKSCDNEESIRLVDLENMITVARAGAMKFLSDNHMNNTEGLLSISFIHPHLVAEEYRLDPVSKGCITDYLEESWKTGSVCVEYANIGGTLNT</sequence>
<keyword evidence="2" id="KW-1185">Reference proteome</keyword>
<gene>
    <name evidence="1" type="ORF">CCS41_08010</name>
</gene>
<dbReference type="STRING" id="1878942.GCA_900128755_00773"/>
<name>A0A2U8I5J4_9GAMM</name>
<accession>A0A2U8I5J4</accession>
<evidence type="ECO:0000313" key="2">
    <source>
        <dbReference type="Proteomes" id="UP000261875"/>
    </source>
</evidence>
<dbReference type="EMBL" id="CP021659">
    <property type="protein sequence ID" value="AWK14433.1"/>
    <property type="molecule type" value="Genomic_DNA"/>
</dbReference>
<proteinExistence type="predicted"/>
<dbReference type="Proteomes" id="UP000261875">
    <property type="component" value="Chromosome"/>
</dbReference>
<organism evidence="1 2">
    <name type="scientific">Candidatus Fukatsuia symbiotica</name>
    <dbReference type="NCBI Taxonomy" id="1878942"/>
    <lineage>
        <taxon>Bacteria</taxon>
        <taxon>Pseudomonadati</taxon>
        <taxon>Pseudomonadota</taxon>
        <taxon>Gammaproteobacteria</taxon>
        <taxon>Enterobacterales</taxon>
        <taxon>Yersiniaceae</taxon>
        <taxon>Candidatus Fukatsuia</taxon>
    </lineage>
</organism>
<protein>
    <submittedName>
        <fullName evidence="1">Uncharacterized protein</fullName>
    </submittedName>
</protein>
<reference evidence="1 2" key="1">
    <citation type="submission" date="2017-05" db="EMBL/GenBank/DDBJ databases">
        <title>Genome sequence of Candidatus Fukatsuia symbiotica and Candidatus Hamiltonella defensa from Acyrthosiphon pisum strain 5D.</title>
        <authorList>
            <person name="Patel V.A."/>
            <person name="Chevignon G."/>
            <person name="Russell J.A."/>
            <person name="Oliver K.M."/>
        </authorList>
    </citation>
    <scope>NUCLEOTIDE SEQUENCE [LARGE SCALE GENOMIC DNA]</scope>
    <source>
        <strain evidence="1 2">5D</strain>
    </source>
</reference>